<dbReference type="EMBL" id="CP053021">
    <property type="protein sequence ID" value="QJR03633.1"/>
    <property type="molecule type" value="Genomic_DNA"/>
</dbReference>
<evidence type="ECO:0000313" key="2">
    <source>
        <dbReference type="EMBL" id="QJR03633.1"/>
    </source>
</evidence>
<evidence type="ECO:0000259" key="1">
    <source>
        <dbReference type="Pfam" id="PF13021"/>
    </source>
</evidence>
<dbReference type="AlphaFoldDB" id="A0A6M4GBF3"/>
<reference evidence="2 3" key="1">
    <citation type="submission" date="2020-04" db="EMBL/GenBank/DDBJ databases">
        <title>The Whole Genome Analysis of High salt-tolerant Sphingobium yanoikuyae YC-XJ2 with Aryl organophosphorus flame retardants (aryl-OPFRs)-degrading capacity and characteristics of Related phosphotriesterase.</title>
        <authorList>
            <person name="Li X."/>
        </authorList>
    </citation>
    <scope>NUCLEOTIDE SEQUENCE [LARGE SCALE GENOMIC DNA]</scope>
    <source>
        <strain evidence="2 3">YC-XJ2</strain>
    </source>
</reference>
<sequence length="206" mass="23401">MANSGIENIWSRLWAPRLGPDDVRLRFELGGEEFDNISQPVPRFLQALHRSSTIADKLFRQSCVGLVAWNGQEPNALGNAEIENGFEALKYTGFNAAQIDEWSTPLYLDSDSNEVDLWTVRSYEMSDNKTARDTILWHAIASEMPIYPNAPVVTFLIDPVNSIMLHAYDDRGMDVMADDAAKLRDTYSAFDGWLLDYDRERMGILF</sequence>
<organism evidence="2 3">
    <name type="scientific">Sphingobium yanoikuyae</name>
    <name type="common">Sphingomonas yanoikuyae</name>
    <dbReference type="NCBI Taxonomy" id="13690"/>
    <lineage>
        <taxon>Bacteria</taxon>
        <taxon>Pseudomonadati</taxon>
        <taxon>Pseudomonadota</taxon>
        <taxon>Alphaproteobacteria</taxon>
        <taxon>Sphingomonadales</taxon>
        <taxon>Sphingomonadaceae</taxon>
        <taxon>Sphingobium</taxon>
    </lineage>
</organism>
<protein>
    <submittedName>
        <fullName evidence="2">DUF3885 domain-containing protein</fullName>
    </submittedName>
</protein>
<evidence type="ECO:0000313" key="3">
    <source>
        <dbReference type="Proteomes" id="UP000502611"/>
    </source>
</evidence>
<gene>
    <name evidence="2" type="ORF">HH800_16445</name>
</gene>
<dbReference type="InterPro" id="IPR024976">
    <property type="entry name" value="DUF3885"/>
</dbReference>
<name>A0A6M4GBF3_SPHYA</name>
<proteinExistence type="predicted"/>
<dbReference type="Pfam" id="PF13021">
    <property type="entry name" value="DUF3885"/>
    <property type="match status" value="1"/>
</dbReference>
<feature type="domain" description="DUF3885" evidence="1">
    <location>
        <begin position="16"/>
        <end position="198"/>
    </location>
</feature>
<dbReference type="Proteomes" id="UP000502611">
    <property type="component" value="Chromosome"/>
</dbReference>
<accession>A0A6M4GBF3</accession>
<dbReference type="RefSeq" id="WP_169861716.1">
    <property type="nucleotide sequence ID" value="NZ_CP053021.1"/>
</dbReference>